<dbReference type="InterPro" id="IPR036390">
    <property type="entry name" value="WH_DNA-bd_sf"/>
</dbReference>
<dbReference type="GO" id="GO:0000978">
    <property type="term" value="F:RNA polymerase II cis-regulatory region sequence-specific DNA binding"/>
    <property type="evidence" value="ECO:0007669"/>
    <property type="project" value="TreeGrafter"/>
</dbReference>
<evidence type="ECO:0000256" key="4">
    <source>
        <dbReference type="PROSITE-ProRule" id="PRU00089"/>
    </source>
</evidence>
<dbReference type="FunFam" id="1.10.10.10:FF:000042">
    <property type="entry name" value="hepatocyte nuclear factor 3-beta"/>
    <property type="match status" value="1"/>
</dbReference>
<dbReference type="PROSITE" id="PS50039">
    <property type="entry name" value="FORK_HEAD_3"/>
    <property type="match status" value="1"/>
</dbReference>
<dbReference type="PROSITE" id="PS00658">
    <property type="entry name" value="FORK_HEAD_2"/>
    <property type="match status" value="1"/>
</dbReference>
<evidence type="ECO:0000256" key="1">
    <source>
        <dbReference type="ARBA" id="ARBA00004123"/>
    </source>
</evidence>
<dbReference type="GO" id="GO:0030154">
    <property type="term" value="P:cell differentiation"/>
    <property type="evidence" value="ECO:0007669"/>
    <property type="project" value="TreeGrafter"/>
</dbReference>
<evidence type="ECO:0000313" key="7">
    <source>
        <dbReference type="Proteomes" id="UP001432322"/>
    </source>
</evidence>
<dbReference type="GO" id="GO:0005634">
    <property type="term" value="C:nucleus"/>
    <property type="evidence" value="ECO:0007669"/>
    <property type="project" value="UniProtKB-SubCell"/>
</dbReference>
<dbReference type="AlphaFoldDB" id="A0AAV5UUS6"/>
<keyword evidence="7" id="KW-1185">Reference proteome</keyword>
<reference evidence="6" key="1">
    <citation type="submission" date="2023-10" db="EMBL/GenBank/DDBJ databases">
        <title>Genome assembly of Pristionchus species.</title>
        <authorList>
            <person name="Yoshida K."/>
            <person name="Sommer R.J."/>
        </authorList>
    </citation>
    <scope>NUCLEOTIDE SEQUENCE</scope>
    <source>
        <strain evidence="6">RS5133</strain>
    </source>
</reference>
<keyword evidence="2 4" id="KW-0238">DNA-binding</keyword>
<comment type="subcellular location">
    <subcellularLocation>
        <location evidence="1 4">Nucleus</location>
    </subcellularLocation>
</comment>
<feature type="non-terminal residue" evidence="6">
    <location>
        <position position="1"/>
    </location>
</feature>
<dbReference type="Proteomes" id="UP001432322">
    <property type="component" value="Unassembled WGS sequence"/>
</dbReference>
<dbReference type="EMBL" id="BTSY01000001">
    <property type="protein sequence ID" value="GMT11045.1"/>
    <property type="molecule type" value="Genomic_DNA"/>
</dbReference>
<dbReference type="InterPro" id="IPR001766">
    <property type="entry name" value="Fork_head_dom"/>
</dbReference>
<dbReference type="SUPFAM" id="SSF46785">
    <property type="entry name" value="Winged helix' DNA-binding domain"/>
    <property type="match status" value="1"/>
</dbReference>
<dbReference type="SMART" id="SM00339">
    <property type="entry name" value="FH"/>
    <property type="match status" value="1"/>
</dbReference>
<name>A0AAV5UUS6_9BILA</name>
<gene>
    <name evidence="6" type="ORF">PFISCL1PPCAC_2342</name>
</gene>
<sequence length="416" mass="45667">STSIPDSTQQSNSSLDLQLPSLFQPTSTEGMAAPSQDFSSFASYNSTLGYPNYNTASALSSLPYYTATSYPNQLAAPYFPMVSSSSLTMPSVSSSSFTTSSLLPSSSTSPSSFMPVTRGISAISSLSEIDKLKPGDYGNQKPPFSHISLIAKAIEQSENGMMTLNEIYSWITDRFPFYRQNQQRCGRGWQNSIRHSLSFNDCFVKVPRTPDRPGKGSFWTLHNMCGDMFKDGCFLRRQKRFKLTERKRDINRSRKKKGAKVDSQLITEGEFTVKEECENSSDVSSVGSLLNNVSLPATTPKIEKPVSPVDTSSCDRLSQSLQWMASSTAVPTSVITSGIGSMNIQPTPIVSHYPMAAYSTDSTPFNGLPALTSLNQLVDTTNKFDAFNYYGYNTDYSTYNASTLYSSTNPNDVSNL</sequence>
<evidence type="ECO:0000256" key="2">
    <source>
        <dbReference type="ARBA" id="ARBA00023125"/>
    </source>
</evidence>
<evidence type="ECO:0000256" key="3">
    <source>
        <dbReference type="ARBA" id="ARBA00023242"/>
    </source>
</evidence>
<dbReference type="PANTHER" id="PTHR11829">
    <property type="entry name" value="FORKHEAD BOX PROTEIN"/>
    <property type="match status" value="1"/>
</dbReference>
<dbReference type="Pfam" id="PF00250">
    <property type="entry name" value="Forkhead"/>
    <property type="match status" value="1"/>
</dbReference>
<dbReference type="InterPro" id="IPR030456">
    <property type="entry name" value="TF_fork_head_CS_2"/>
</dbReference>
<proteinExistence type="predicted"/>
<dbReference type="InterPro" id="IPR050211">
    <property type="entry name" value="FOX_domain-containing"/>
</dbReference>
<keyword evidence="3 4" id="KW-0539">Nucleus</keyword>
<evidence type="ECO:0000313" key="6">
    <source>
        <dbReference type="EMBL" id="GMT11045.1"/>
    </source>
</evidence>
<dbReference type="PRINTS" id="PR00053">
    <property type="entry name" value="FORKHEAD"/>
</dbReference>
<dbReference type="PANTHER" id="PTHR11829:SF380">
    <property type="entry name" value="PROTEIN FORK HEAD"/>
    <property type="match status" value="1"/>
</dbReference>
<evidence type="ECO:0000259" key="5">
    <source>
        <dbReference type="PROSITE" id="PS50039"/>
    </source>
</evidence>
<comment type="caution">
    <text evidence="6">The sequence shown here is derived from an EMBL/GenBank/DDBJ whole genome shotgun (WGS) entry which is preliminary data.</text>
</comment>
<organism evidence="6 7">
    <name type="scientific">Pristionchus fissidentatus</name>
    <dbReference type="NCBI Taxonomy" id="1538716"/>
    <lineage>
        <taxon>Eukaryota</taxon>
        <taxon>Metazoa</taxon>
        <taxon>Ecdysozoa</taxon>
        <taxon>Nematoda</taxon>
        <taxon>Chromadorea</taxon>
        <taxon>Rhabditida</taxon>
        <taxon>Rhabditina</taxon>
        <taxon>Diplogasteromorpha</taxon>
        <taxon>Diplogasteroidea</taxon>
        <taxon>Neodiplogasteridae</taxon>
        <taxon>Pristionchus</taxon>
    </lineage>
</organism>
<dbReference type="Gene3D" id="1.10.10.10">
    <property type="entry name" value="Winged helix-like DNA-binding domain superfamily/Winged helix DNA-binding domain"/>
    <property type="match status" value="1"/>
</dbReference>
<feature type="domain" description="Fork-head" evidence="5">
    <location>
        <begin position="141"/>
        <end position="239"/>
    </location>
</feature>
<dbReference type="GO" id="GO:0000981">
    <property type="term" value="F:DNA-binding transcription factor activity, RNA polymerase II-specific"/>
    <property type="evidence" value="ECO:0007669"/>
    <property type="project" value="TreeGrafter"/>
</dbReference>
<dbReference type="GO" id="GO:0009653">
    <property type="term" value="P:anatomical structure morphogenesis"/>
    <property type="evidence" value="ECO:0007669"/>
    <property type="project" value="TreeGrafter"/>
</dbReference>
<accession>A0AAV5UUS6</accession>
<feature type="DNA-binding region" description="Fork-head" evidence="4">
    <location>
        <begin position="141"/>
        <end position="239"/>
    </location>
</feature>
<dbReference type="InterPro" id="IPR036388">
    <property type="entry name" value="WH-like_DNA-bd_sf"/>
</dbReference>
<protein>
    <recommendedName>
        <fullName evidence="5">Fork-head domain-containing protein</fullName>
    </recommendedName>
</protein>